<dbReference type="InterPro" id="IPR036322">
    <property type="entry name" value="WD40_repeat_dom_sf"/>
</dbReference>
<dbReference type="GO" id="GO:0005774">
    <property type="term" value="C:vacuolar membrane"/>
    <property type="evidence" value="ECO:0007669"/>
    <property type="project" value="UniProtKB-SubCell"/>
</dbReference>
<protein>
    <submittedName>
        <fullName evidence="6">WD40-repeat-containing domain protein</fullName>
    </submittedName>
</protein>
<dbReference type="Pfam" id="PF21032">
    <property type="entry name" value="PROPPIN"/>
    <property type="match status" value="1"/>
</dbReference>
<evidence type="ECO:0000256" key="5">
    <source>
        <dbReference type="SAM" id="MobiDB-lite"/>
    </source>
</evidence>
<dbReference type="SMART" id="SM00320">
    <property type="entry name" value="WD40"/>
    <property type="match status" value="2"/>
</dbReference>
<dbReference type="AlphaFoldDB" id="A0AA40F0M2"/>
<accession>A0AA40F0M2</accession>
<evidence type="ECO:0000256" key="2">
    <source>
        <dbReference type="ARBA" id="ARBA00022574"/>
    </source>
</evidence>
<dbReference type="SUPFAM" id="SSF50978">
    <property type="entry name" value="WD40 repeat-like"/>
    <property type="match status" value="1"/>
</dbReference>
<comment type="subcellular location">
    <subcellularLocation>
        <location evidence="1">Vacuole membrane</location>
        <topology evidence="1">Peripheral membrane protein</topology>
    </subcellularLocation>
</comment>
<dbReference type="InterPro" id="IPR048720">
    <property type="entry name" value="PROPPIN"/>
</dbReference>
<feature type="region of interest" description="Disordered" evidence="5">
    <location>
        <begin position="253"/>
        <end position="282"/>
    </location>
</feature>
<proteinExistence type="inferred from homology"/>
<feature type="region of interest" description="Disordered" evidence="5">
    <location>
        <begin position="313"/>
        <end position="334"/>
    </location>
</feature>
<evidence type="ECO:0000256" key="4">
    <source>
        <dbReference type="ARBA" id="ARBA00025740"/>
    </source>
</evidence>
<keyword evidence="2" id="KW-0853">WD repeat</keyword>
<keyword evidence="3" id="KW-0677">Repeat</keyword>
<name>A0AA40F0M2_9PEZI</name>
<dbReference type="Proteomes" id="UP001172155">
    <property type="component" value="Unassembled WGS sequence"/>
</dbReference>
<dbReference type="Gene3D" id="2.130.10.10">
    <property type="entry name" value="YVTN repeat-like/Quinoprotein amine dehydrogenase"/>
    <property type="match status" value="1"/>
</dbReference>
<dbReference type="InterPro" id="IPR015943">
    <property type="entry name" value="WD40/YVTN_repeat-like_dom_sf"/>
</dbReference>
<organism evidence="6 7">
    <name type="scientific">Schizothecium vesticola</name>
    <dbReference type="NCBI Taxonomy" id="314040"/>
    <lineage>
        <taxon>Eukaryota</taxon>
        <taxon>Fungi</taxon>
        <taxon>Dikarya</taxon>
        <taxon>Ascomycota</taxon>
        <taxon>Pezizomycotina</taxon>
        <taxon>Sordariomycetes</taxon>
        <taxon>Sordariomycetidae</taxon>
        <taxon>Sordariales</taxon>
        <taxon>Schizotheciaceae</taxon>
        <taxon>Schizothecium</taxon>
    </lineage>
</organism>
<dbReference type="PANTHER" id="PTHR11227">
    <property type="entry name" value="WD-REPEAT PROTEIN INTERACTING WITH PHOSPHOINOSIDES WIPI -RELATED"/>
    <property type="match status" value="1"/>
</dbReference>
<evidence type="ECO:0000256" key="3">
    <source>
        <dbReference type="ARBA" id="ARBA00022737"/>
    </source>
</evidence>
<evidence type="ECO:0000313" key="6">
    <source>
        <dbReference type="EMBL" id="KAK0749065.1"/>
    </source>
</evidence>
<evidence type="ECO:0000313" key="7">
    <source>
        <dbReference type="Proteomes" id="UP001172155"/>
    </source>
</evidence>
<comment type="caution">
    <text evidence="6">The sequence shown here is derived from an EMBL/GenBank/DDBJ whole genome shotgun (WGS) entry which is preliminary data.</text>
</comment>
<dbReference type="EMBL" id="JAUKUD010000003">
    <property type="protein sequence ID" value="KAK0749065.1"/>
    <property type="molecule type" value="Genomic_DNA"/>
</dbReference>
<reference evidence="6" key="1">
    <citation type="submission" date="2023-06" db="EMBL/GenBank/DDBJ databases">
        <title>Genome-scale phylogeny and comparative genomics of the fungal order Sordariales.</title>
        <authorList>
            <consortium name="Lawrence Berkeley National Laboratory"/>
            <person name="Hensen N."/>
            <person name="Bonometti L."/>
            <person name="Westerberg I."/>
            <person name="Brannstrom I.O."/>
            <person name="Guillou S."/>
            <person name="Cros-Aarteil S."/>
            <person name="Calhoun S."/>
            <person name="Haridas S."/>
            <person name="Kuo A."/>
            <person name="Mondo S."/>
            <person name="Pangilinan J."/>
            <person name="Riley R."/>
            <person name="LaButti K."/>
            <person name="Andreopoulos B."/>
            <person name="Lipzen A."/>
            <person name="Chen C."/>
            <person name="Yanf M."/>
            <person name="Daum C."/>
            <person name="Ng V."/>
            <person name="Clum A."/>
            <person name="Steindorff A."/>
            <person name="Ohm R."/>
            <person name="Martin F."/>
            <person name="Silar P."/>
            <person name="Natvig D."/>
            <person name="Lalanne C."/>
            <person name="Gautier V."/>
            <person name="Ament-velasquez S.L."/>
            <person name="Kruys A."/>
            <person name="Hutchinson M.I."/>
            <person name="Powell A.J."/>
            <person name="Barry K."/>
            <person name="Miller A.N."/>
            <person name="Grigoriev I.V."/>
            <person name="Debuchy R."/>
            <person name="Gladieux P."/>
            <person name="Thoren M.H."/>
            <person name="Johannesson H."/>
        </authorList>
    </citation>
    <scope>NUCLEOTIDE SEQUENCE</scope>
    <source>
        <strain evidence="6">SMH3187-1</strain>
    </source>
</reference>
<comment type="similarity">
    <text evidence="4">Belongs to the WD repeat PROPPIN family.</text>
</comment>
<gene>
    <name evidence="6" type="ORF">B0T18DRAFT_405725</name>
</gene>
<keyword evidence="7" id="KW-1185">Reference proteome</keyword>
<dbReference type="InterPro" id="IPR001680">
    <property type="entry name" value="WD40_rpt"/>
</dbReference>
<sequence length="381" mass="40874">MNTRPPLENPSSTVALYLAFNDDASCFTVGTNAGFCIFTTESCALKTIRDFNAGIGLVEMMGKANYLGLVGGGTSPKFPINKLVLWDEFKSKSALDISALTPVRGVKLSKEGIVVVLQNSVRAYKFAKQPTLISAHDTASNPWGLCCLSPKVIAIPHRTPGHIQIVDIASGNVDIIPAHTSPVRAIALSQDGEMVATAGETGTIIRVFSLKTRGKIAEFRRGIDPATIFSLAFNPSCNRLACTSDKFTLHIFNVPHPRKGPPPETDARPDGSSTGAADGKGRWGMLSRIPLMPRVFSDTYSICSCPFEAGEDEDAGGLPGSESTTPYPSRPPKGILGWRNDDEVVVIGAGKDIRWESFHLGKGGADGSIMIRRAAWKRFLV</sequence>
<evidence type="ECO:0000256" key="1">
    <source>
        <dbReference type="ARBA" id="ARBA00004148"/>
    </source>
</evidence>